<feature type="region of interest" description="Disordered" evidence="1">
    <location>
        <begin position="17"/>
        <end position="56"/>
    </location>
</feature>
<comment type="caution">
    <text evidence="2">The sequence shown here is derived from an EMBL/GenBank/DDBJ whole genome shotgun (WGS) entry which is preliminary data.</text>
</comment>
<feature type="compositionally biased region" description="Basic and acidic residues" evidence="1">
    <location>
        <begin position="17"/>
        <end position="51"/>
    </location>
</feature>
<evidence type="ECO:0000313" key="3">
    <source>
        <dbReference type="Proteomes" id="UP000218598"/>
    </source>
</evidence>
<dbReference type="CDD" id="cd00090">
    <property type="entry name" value="HTH_ARSR"/>
    <property type="match status" value="1"/>
</dbReference>
<dbReference type="EMBL" id="NRGR01000001">
    <property type="protein sequence ID" value="PCC41084.1"/>
    <property type="molecule type" value="Genomic_DNA"/>
</dbReference>
<dbReference type="InterPro" id="IPR011991">
    <property type="entry name" value="ArsR-like_HTH"/>
</dbReference>
<evidence type="ECO:0000256" key="1">
    <source>
        <dbReference type="SAM" id="MobiDB-lite"/>
    </source>
</evidence>
<proteinExistence type="predicted"/>
<dbReference type="InterPro" id="IPR036388">
    <property type="entry name" value="WH-like_DNA-bd_sf"/>
</dbReference>
<organism evidence="2 3">
    <name type="scientific">Brachybacterium alimentarium</name>
    <dbReference type="NCBI Taxonomy" id="47845"/>
    <lineage>
        <taxon>Bacteria</taxon>
        <taxon>Bacillati</taxon>
        <taxon>Actinomycetota</taxon>
        <taxon>Actinomycetes</taxon>
        <taxon>Micrococcales</taxon>
        <taxon>Dermabacteraceae</taxon>
        <taxon>Brachybacterium</taxon>
    </lineage>
</organism>
<sequence>MDESDDEMRRALEALTERVSRLESATECRVREEQPGHEGGQHRSAHPERSEASAVDEEQYWALTGLRSRLGDHPATAEGAVMLIGSMTLPGGAPVAWQQSAGTTGMLETDWSDRAAEFAALGHPVRLELLRHLLSGVHATAELAEVAALGTTGQLHHHLRQLVAAGWVRQSGRGSYEVPAARVVPLLASLAGAQR</sequence>
<dbReference type="RefSeq" id="WP_096196206.1">
    <property type="nucleotide sequence ID" value="NZ_BAAAIQ010000025.1"/>
</dbReference>
<gene>
    <name evidence="2" type="ORF">CIK66_00545</name>
</gene>
<dbReference type="Gene3D" id="1.10.10.10">
    <property type="entry name" value="Winged helix-like DNA-binding domain superfamily/Winged helix DNA-binding domain"/>
    <property type="match status" value="1"/>
</dbReference>
<dbReference type="Proteomes" id="UP000218598">
    <property type="component" value="Unassembled WGS sequence"/>
</dbReference>
<keyword evidence="3" id="KW-1185">Reference proteome</keyword>
<dbReference type="AlphaFoldDB" id="A0A2A3YP98"/>
<accession>A0A2A3YP98</accession>
<dbReference type="SUPFAM" id="SSF46785">
    <property type="entry name" value="Winged helix' DNA-binding domain"/>
    <property type="match status" value="1"/>
</dbReference>
<protein>
    <submittedName>
        <fullName evidence="2">ArsR family transcriptional regulator</fullName>
    </submittedName>
</protein>
<evidence type="ECO:0000313" key="2">
    <source>
        <dbReference type="EMBL" id="PCC41084.1"/>
    </source>
</evidence>
<dbReference type="OrthoDB" id="3730926at2"/>
<name>A0A2A3YP98_9MICO</name>
<reference evidence="2 3" key="1">
    <citation type="journal article" date="2017" name="Elife">
        <title>Extensive horizontal gene transfer in cheese-associated bacteria.</title>
        <authorList>
            <person name="Bonham K.S."/>
            <person name="Wolfe B.E."/>
            <person name="Dutton R.J."/>
        </authorList>
    </citation>
    <scope>NUCLEOTIDE SEQUENCE [LARGE SCALE GENOMIC DNA]</scope>
    <source>
        <strain evidence="2 3">341_9</strain>
    </source>
</reference>
<dbReference type="InterPro" id="IPR036390">
    <property type="entry name" value="WH_DNA-bd_sf"/>
</dbReference>